<protein>
    <submittedName>
        <fullName evidence="3">Aminopeptidase P family protein</fullName>
    </submittedName>
</protein>
<accession>A0A7Y0DX69</accession>
<dbReference type="InterPro" id="IPR000587">
    <property type="entry name" value="Creatinase_N"/>
</dbReference>
<organism evidence="3 4">
    <name type="scientific">Pacificispira spongiicola</name>
    <dbReference type="NCBI Taxonomy" id="2729598"/>
    <lineage>
        <taxon>Bacteria</taxon>
        <taxon>Pseudomonadati</taxon>
        <taxon>Pseudomonadota</taxon>
        <taxon>Alphaproteobacteria</taxon>
        <taxon>Rhodospirillales</taxon>
        <taxon>Rhodospirillaceae</taxon>
        <taxon>Pacificispira</taxon>
    </lineage>
</organism>
<dbReference type="PANTHER" id="PTHR46112:SF8">
    <property type="entry name" value="CYTOPLASMIC PEPTIDASE PEPQ-RELATED"/>
    <property type="match status" value="1"/>
</dbReference>
<dbReference type="InterPro" id="IPR050659">
    <property type="entry name" value="Peptidase_M24B"/>
</dbReference>
<dbReference type="Proteomes" id="UP000539372">
    <property type="component" value="Unassembled WGS sequence"/>
</dbReference>
<dbReference type="InterPro" id="IPR029149">
    <property type="entry name" value="Creatin/AminoP/Spt16_N"/>
</dbReference>
<evidence type="ECO:0000313" key="4">
    <source>
        <dbReference type="Proteomes" id="UP000539372"/>
    </source>
</evidence>
<keyword evidence="3" id="KW-0378">Hydrolase</keyword>
<feature type="domain" description="Peptidase M24" evidence="1">
    <location>
        <begin position="198"/>
        <end position="407"/>
    </location>
</feature>
<dbReference type="Pfam" id="PF00557">
    <property type="entry name" value="Peptidase_M24"/>
    <property type="match status" value="1"/>
</dbReference>
<dbReference type="AlphaFoldDB" id="A0A7Y0DX69"/>
<keyword evidence="3" id="KW-0031">Aminopeptidase</keyword>
<dbReference type="EMBL" id="JABBNT010000001">
    <property type="protein sequence ID" value="NMM43247.1"/>
    <property type="molecule type" value="Genomic_DNA"/>
</dbReference>
<evidence type="ECO:0000259" key="2">
    <source>
        <dbReference type="Pfam" id="PF01321"/>
    </source>
</evidence>
<reference evidence="3 4" key="1">
    <citation type="submission" date="2020-04" db="EMBL/GenBank/DDBJ databases">
        <title>Rhodospirillaceae bacterium KN72 isolated from deep sea.</title>
        <authorList>
            <person name="Zhang D.-C."/>
        </authorList>
    </citation>
    <scope>NUCLEOTIDE SEQUENCE [LARGE SCALE GENOMIC DNA]</scope>
    <source>
        <strain evidence="3 4">KN72</strain>
    </source>
</reference>
<dbReference type="SUPFAM" id="SSF53092">
    <property type="entry name" value="Creatinase/prolidase N-terminal domain"/>
    <property type="match status" value="1"/>
</dbReference>
<dbReference type="Pfam" id="PF01321">
    <property type="entry name" value="Creatinase_N"/>
    <property type="match status" value="1"/>
</dbReference>
<keyword evidence="4" id="KW-1185">Reference proteome</keyword>
<keyword evidence="3" id="KW-0645">Protease</keyword>
<dbReference type="PANTHER" id="PTHR46112">
    <property type="entry name" value="AMINOPEPTIDASE"/>
    <property type="match status" value="1"/>
</dbReference>
<proteinExistence type="predicted"/>
<dbReference type="GO" id="GO:0004177">
    <property type="term" value="F:aminopeptidase activity"/>
    <property type="evidence" value="ECO:0007669"/>
    <property type="project" value="UniProtKB-KW"/>
</dbReference>
<dbReference type="InterPro" id="IPR036005">
    <property type="entry name" value="Creatinase/aminopeptidase-like"/>
</dbReference>
<gene>
    <name evidence="3" type="ORF">HH303_02075</name>
</gene>
<name>A0A7Y0DX69_9PROT</name>
<sequence>MLGDGTPNNYDRVEIGPTDLAFREWQALGLTLPDMPALRDYRLSRLVTEMQARDYGALLLFDPLNIRYATDTSNMQIWVMHNFCRAVLVTADGHLTLWDYKPAKHLSAYLPNVHDLRTGADFFYMDAAQRAEERALVFAQEVDAIVRERIGGSNRRLAVDKMELATHWGLEKCGFEIKIGQEVTEHARKIKNANELNAMRCAIAGCEAAMAEMQAAVRPGMTEVEAWAELQKGNHIRGGEWIETRILSSGPRTNPWFQECGPRVMKEGDILAYDTDMVGAYGYCADLSRTFKIGDGKPTDAEREAYQVAHDQIQNNMQLLKPGVSFRELTEGAKPLPEKFRERRYSVMYHGVGLCDEYPAVVYPEDWESVGYDGELVPGMVVCVEAYVGSVGGPCGVKLEDQVAITETGYENLTRYPFEDRLLA</sequence>
<evidence type="ECO:0000313" key="3">
    <source>
        <dbReference type="EMBL" id="NMM43247.1"/>
    </source>
</evidence>
<dbReference type="SUPFAM" id="SSF55920">
    <property type="entry name" value="Creatinase/aminopeptidase"/>
    <property type="match status" value="1"/>
</dbReference>
<dbReference type="CDD" id="cd01066">
    <property type="entry name" value="APP_MetAP"/>
    <property type="match status" value="1"/>
</dbReference>
<dbReference type="InterPro" id="IPR000994">
    <property type="entry name" value="Pept_M24"/>
</dbReference>
<dbReference type="Gene3D" id="3.40.350.10">
    <property type="entry name" value="Creatinase/prolidase N-terminal domain"/>
    <property type="match status" value="1"/>
</dbReference>
<evidence type="ECO:0000259" key="1">
    <source>
        <dbReference type="Pfam" id="PF00557"/>
    </source>
</evidence>
<feature type="domain" description="Creatinase N-terminal" evidence="2">
    <location>
        <begin position="42"/>
        <end position="162"/>
    </location>
</feature>
<comment type="caution">
    <text evidence="3">The sequence shown here is derived from an EMBL/GenBank/DDBJ whole genome shotgun (WGS) entry which is preliminary data.</text>
</comment>
<dbReference type="Gene3D" id="3.90.230.10">
    <property type="entry name" value="Creatinase/methionine aminopeptidase superfamily"/>
    <property type="match status" value="1"/>
</dbReference>